<proteinExistence type="inferred from homology"/>
<feature type="domain" description="RNA polymerase sigma-70 region 2" evidence="5">
    <location>
        <begin position="42"/>
        <end position="107"/>
    </location>
</feature>
<accession>A0A512B551</accession>
<dbReference type="Pfam" id="PF08281">
    <property type="entry name" value="Sigma70_r4_2"/>
    <property type="match status" value="1"/>
</dbReference>
<evidence type="ECO:0000259" key="6">
    <source>
        <dbReference type="Pfam" id="PF08281"/>
    </source>
</evidence>
<dbReference type="SUPFAM" id="SSF88946">
    <property type="entry name" value="Sigma2 domain of RNA polymerase sigma factors"/>
    <property type="match status" value="1"/>
</dbReference>
<dbReference type="Gene3D" id="1.10.10.10">
    <property type="entry name" value="Winged helix-like DNA-binding domain superfamily/Winged helix DNA-binding domain"/>
    <property type="match status" value="1"/>
</dbReference>
<keyword evidence="7" id="KW-0240">DNA-directed RNA polymerase</keyword>
<reference evidence="7 8" key="1">
    <citation type="submission" date="2019-07" db="EMBL/GenBank/DDBJ databases">
        <title>Whole genome shotgun sequence of Adhaeribacter aerolatus NBRC 106133.</title>
        <authorList>
            <person name="Hosoyama A."/>
            <person name="Uohara A."/>
            <person name="Ohji S."/>
            <person name="Ichikawa N."/>
        </authorList>
    </citation>
    <scope>NUCLEOTIDE SEQUENCE [LARGE SCALE GENOMIC DNA]</scope>
    <source>
        <strain evidence="7 8">NBRC 106133</strain>
    </source>
</reference>
<comment type="similarity">
    <text evidence="1">Belongs to the sigma-70 factor family. ECF subfamily.</text>
</comment>
<keyword evidence="4" id="KW-0804">Transcription</keyword>
<evidence type="ECO:0000313" key="8">
    <source>
        <dbReference type="Proteomes" id="UP000321532"/>
    </source>
</evidence>
<keyword evidence="3" id="KW-0731">Sigma factor</keyword>
<dbReference type="InterPro" id="IPR014284">
    <property type="entry name" value="RNA_pol_sigma-70_dom"/>
</dbReference>
<dbReference type="RefSeq" id="WP_146904588.1">
    <property type="nucleotide sequence ID" value="NZ_BJYS01000051.1"/>
</dbReference>
<dbReference type="Pfam" id="PF04542">
    <property type="entry name" value="Sigma70_r2"/>
    <property type="match status" value="1"/>
</dbReference>
<evidence type="ECO:0000259" key="5">
    <source>
        <dbReference type="Pfam" id="PF04542"/>
    </source>
</evidence>
<dbReference type="Proteomes" id="UP000321532">
    <property type="component" value="Unassembled WGS sequence"/>
</dbReference>
<keyword evidence="2" id="KW-0805">Transcription regulation</keyword>
<dbReference type="GO" id="GO:0003677">
    <property type="term" value="F:DNA binding"/>
    <property type="evidence" value="ECO:0007669"/>
    <property type="project" value="InterPro"/>
</dbReference>
<evidence type="ECO:0000313" key="7">
    <source>
        <dbReference type="EMBL" id="GEO07103.1"/>
    </source>
</evidence>
<dbReference type="SUPFAM" id="SSF88659">
    <property type="entry name" value="Sigma3 and sigma4 domains of RNA polymerase sigma factors"/>
    <property type="match status" value="1"/>
</dbReference>
<dbReference type="InterPro" id="IPR013324">
    <property type="entry name" value="RNA_pol_sigma_r3/r4-like"/>
</dbReference>
<dbReference type="NCBIfam" id="TIGR02937">
    <property type="entry name" value="sigma70-ECF"/>
    <property type="match status" value="1"/>
</dbReference>
<protein>
    <submittedName>
        <fullName evidence="7">DNA-directed RNA polymerase sigma-70 factor</fullName>
    </submittedName>
</protein>
<dbReference type="InterPro" id="IPR013325">
    <property type="entry name" value="RNA_pol_sigma_r2"/>
</dbReference>
<dbReference type="AlphaFoldDB" id="A0A512B551"/>
<dbReference type="OrthoDB" id="9150024at2"/>
<organism evidence="7 8">
    <name type="scientific">Adhaeribacter aerolatus</name>
    <dbReference type="NCBI Taxonomy" id="670289"/>
    <lineage>
        <taxon>Bacteria</taxon>
        <taxon>Pseudomonadati</taxon>
        <taxon>Bacteroidota</taxon>
        <taxon>Cytophagia</taxon>
        <taxon>Cytophagales</taxon>
        <taxon>Hymenobacteraceae</taxon>
        <taxon>Adhaeribacter</taxon>
    </lineage>
</organism>
<dbReference type="InterPro" id="IPR013249">
    <property type="entry name" value="RNA_pol_sigma70_r4_t2"/>
</dbReference>
<dbReference type="PANTHER" id="PTHR43133:SF46">
    <property type="entry name" value="RNA POLYMERASE SIGMA-70 FACTOR ECF SUBFAMILY"/>
    <property type="match status" value="1"/>
</dbReference>
<dbReference type="Gene3D" id="1.10.1740.10">
    <property type="match status" value="1"/>
</dbReference>
<feature type="domain" description="RNA polymerase sigma factor 70 region 4 type 2" evidence="6">
    <location>
        <begin position="143"/>
        <end position="193"/>
    </location>
</feature>
<name>A0A512B551_9BACT</name>
<dbReference type="PANTHER" id="PTHR43133">
    <property type="entry name" value="RNA POLYMERASE ECF-TYPE SIGMA FACTO"/>
    <property type="match status" value="1"/>
</dbReference>
<evidence type="ECO:0000256" key="2">
    <source>
        <dbReference type="ARBA" id="ARBA00023015"/>
    </source>
</evidence>
<sequence length="211" mass="24608">MVLKSSNSSDDNYSTPDDVSQTEEQLWNDFRNGNTSSYSLIYQRYFFSLFTYGLKICPEREIVKDCIQDLFVHIWKNRDNLGPTNSIKYYLFKSLKRKLIDNFSYQSKFSPIGESKEDVFFGTVISEEQILINDQLVEEQKVRIIQALGKLTNRQKEAVILKFYENLPNEDIASKMSISVEGVYNLVSKALNKFRQNLSKAYLLLLLTLYL</sequence>
<dbReference type="CDD" id="cd06171">
    <property type="entry name" value="Sigma70_r4"/>
    <property type="match status" value="1"/>
</dbReference>
<keyword evidence="8" id="KW-1185">Reference proteome</keyword>
<dbReference type="GO" id="GO:0006352">
    <property type="term" value="P:DNA-templated transcription initiation"/>
    <property type="evidence" value="ECO:0007669"/>
    <property type="project" value="InterPro"/>
</dbReference>
<dbReference type="GO" id="GO:0000428">
    <property type="term" value="C:DNA-directed RNA polymerase complex"/>
    <property type="evidence" value="ECO:0007669"/>
    <property type="project" value="UniProtKB-KW"/>
</dbReference>
<dbReference type="InterPro" id="IPR039425">
    <property type="entry name" value="RNA_pol_sigma-70-like"/>
</dbReference>
<comment type="caution">
    <text evidence="7">The sequence shown here is derived from an EMBL/GenBank/DDBJ whole genome shotgun (WGS) entry which is preliminary data.</text>
</comment>
<evidence type="ECO:0000256" key="4">
    <source>
        <dbReference type="ARBA" id="ARBA00023163"/>
    </source>
</evidence>
<dbReference type="EMBL" id="BJYS01000051">
    <property type="protein sequence ID" value="GEO07103.1"/>
    <property type="molecule type" value="Genomic_DNA"/>
</dbReference>
<evidence type="ECO:0000256" key="3">
    <source>
        <dbReference type="ARBA" id="ARBA00023082"/>
    </source>
</evidence>
<evidence type="ECO:0000256" key="1">
    <source>
        <dbReference type="ARBA" id="ARBA00010641"/>
    </source>
</evidence>
<gene>
    <name evidence="7" type="ORF">AAE02nite_47670</name>
</gene>
<dbReference type="InterPro" id="IPR036388">
    <property type="entry name" value="WH-like_DNA-bd_sf"/>
</dbReference>
<dbReference type="GO" id="GO:0016987">
    <property type="term" value="F:sigma factor activity"/>
    <property type="evidence" value="ECO:0007669"/>
    <property type="project" value="UniProtKB-KW"/>
</dbReference>
<dbReference type="InterPro" id="IPR007627">
    <property type="entry name" value="RNA_pol_sigma70_r2"/>
</dbReference>